<dbReference type="SMART" id="SM00507">
    <property type="entry name" value="HNHc"/>
    <property type="match status" value="1"/>
</dbReference>
<organism evidence="3 4">
    <name type="scientific">Mycobacterium phage Bernal13</name>
    <dbReference type="NCBI Taxonomy" id="1486424"/>
    <lineage>
        <taxon>Viruses</taxon>
        <taxon>Duplodnaviria</taxon>
        <taxon>Heunggongvirae</taxon>
        <taxon>Uroviricota</taxon>
        <taxon>Caudoviricetes</taxon>
        <taxon>Bernalvirus</taxon>
        <taxon>Bernalvirus bernal13</taxon>
    </lineage>
</organism>
<feature type="compositionally biased region" description="Polar residues" evidence="1">
    <location>
        <begin position="1"/>
        <end position="10"/>
    </location>
</feature>
<keyword evidence="3" id="KW-0378">Hydrolase</keyword>
<dbReference type="InterPro" id="IPR002711">
    <property type="entry name" value="HNH"/>
</dbReference>
<dbReference type="RefSeq" id="YP_009031185.1">
    <property type="nucleotide sequence ID" value="NC_024135.1"/>
</dbReference>
<reference evidence="3 4" key="1">
    <citation type="submission" date="2014-02" db="EMBL/GenBank/DDBJ databases">
        <authorList>
            <person name="Bateh S."/>
            <person name="Bernal D."/>
            <person name="Debose F."/>
            <person name="Kujala R."/>
            <person name="Lamas N."/>
            <person name="Menkis M."/>
            <person name="Romero R."/>
            <person name="Schrull J."/>
            <person name="Sharma S."/>
            <person name="Sidronio T."/>
            <person name="Solanki D."/>
            <person name="Swartout D."/>
            <person name="Venero M."/>
            <person name="Vijayan A."/>
            <person name="Wang J.-S."/>
            <person name="Yakovenko A."/>
            <person name="Sabo J.L."/>
            <person name="Braun E.L."/>
            <person name="Barbazuk W.B."/>
            <person name="Buck G.A."/>
            <person name="Campbell R."/>
            <person name="Carvalho M.R."/>
            <person name="Duckworth R.A."/>
            <person name="Dunn T."/>
            <person name="Halpern C."/>
            <person name="Johnson A."/>
            <person name="Kiflezghi M.G."/>
            <person name="Lee V."/>
            <person name="Loviza R.A."/>
            <person name="Serrano M.G."/>
            <person name="Shah Z.V."/>
            <person name="Sharma K."/>
            <person name="Voegtly L.J."/>
            <person name="Walstead R."/>
            <person name="Wang Y.P."/>
            <person name="Bradley K.W."/>
            <person name="Clarke D.Q."/>
            <person name="Barker L.P."/>
            <person name="Bailey C."/>
            <person name="Asai D.J."/>
            <person name="Bowman C.A."/>
            <person name="Russell D.A."/>
            <person name="Pope W.H."/>
            <person name="Jacobs-Sera D."/>
            <person name="Hendrix R.W."/>
            <person name="Hatfull G.F."/>
        </authorList>
    </citation>
    <scope>NUCLEOTIDE SEQUENCE [LARGE SCALE GENOMIC DNA]</scope>
</reference>
<evidence type="ECO:0000259" key="2">
    <source>
        <dbReference type="SMART" id="SM00507"/>
    </source>
</evidence>
<dbReference type="GO" id="GO:0004519">
    <property type="term" value="F:endonuclease activity"/>
    <property type="evidence" value="ECO:0007669"/>
    <property type="project" value="UniProtKB-KW"/>
</dbReference>
<dbReference type="KEGG" id="vg:19488366"/>
<dbReference type="InterPro" id="IPR003615">
    <property type="entry name" value="HNH_nuc"/>
</dbReference>
<evidence type="ECO:0000313" key="4">
    <source>
        <dbReference type="Proteomes" id="UP000024441"/>
    </source>
</evidence>
<proteinExistence type="predicted"/>
<feature type="compositionally biased region" description="Basic residues" evidence="1">
    <location>
        <begin position="11"/>
        <end position="21"/>
    </location>
</feature>
<name>A0A023W6N4_9CAUD</name>
<dbReference type="GeneID" id="19488366"/>
<dbReference type="Proteomes" id="UP000024441">
    <property type="component" value="Segment"/>
</dbReference>
<dbReference type="Gene3D" id="1.10.30.50">
    <property type="match status" value="1"/>
</dbReference>
<sequence length="99" mass="10994">MSWNRNQQRSTKARTQHRRRQLPVRCAGCGATGVKLYQDHVVNLAAGGADHATNLQWLCGPCHDTKTNAERAAGRARAIARRGSISKRYRDHEPHPGAL</sequence>
<protein>
    <submittedName>
        <fullName evidence="3">HNH endonuclease</fullName>
    </submittedName>
</protein>
<evidence type="ECO:0000313" key="3">
    <source>
        <dbReference type="EMBL" id="AHY26974.1"/>
    </source>
</evidence>
<dbReference type="EMBL" id="KJ510413">
    <property type="protein sequence ID" value="AHY26974.1"/>
    <property type="molecule type" value="Genomic_DNA"/>
</dbReference>
<dbReference type="OrthoDB" id="15816at10239"/>
<keyword evidence="3" id="KW-0540">Nuclease</keyword>
<evidence type="ECO:0000256" key="1">
    <source>
        <dbReference type="SAM" id="MobiDB-lite"/>
    </source>
</evidence>
<accession>A0A023W6N4</accession>
<dbReference type="CDD" id="cd00085">
    <property type="entry name" value="HNHc"/>
    <property type="match status" value="1"/>
</dbReference>
<gene>
    <name evidence="3" type="primary">59</name>
    <name evidence="3" type="ORF">PBI_BERNAL13_59</name>
</gene>
<feature type="domain" description="HNH nuclease" evidence="2">
    <location>
        <begin position="12"/>
        <end position="64"/>
    </location>
</feature>
<feature type="region of interest" description="Disordered" evidence="1">
    <location>
        <begin position="1"/>
        <end position="21"/>
    </location>
</feature>
<keyword evidence="4" id="KW-1185">Reference proteome</keyword>
<dbReference type="Pfam" id="PF01844">
    <property type="entry name" value="HNH"/>
    <property type="match status" value="1"/>
</dbReference>
<keyword evidence="3" id="KW-0255">Endonuclease</keyword>